<dbReference type="AlphaFoldDB" id="A0A935Q1W0"/>
<organism evidence="1 2">
    <name type="scientific">Candidatus Accumulibacter proximus</name>
    <dbReference type="NCBI Taxonomy" id="2954385"/>
    <lineage>
        <taxon>Bacteria</taxon>
        <taxon>Pseudomonadati</taxon>
        <taxon>Pseudomonadota</taxon>
        <taxon>Betaproteobacteria</taxon>
        <taxon>Candidatus Accumulibacter</taxon>
    </lineage>
</organism>
<dbReference type="Proteomes" id="UP000697998">
    <property type="component" value="Unassembled WGS sequence"/>
</dbReference>
<comment type="caution">
    <text evidence="1">The sequence shown here is derived from an EMBL/GenBank/DDBJ whole genome shotgun (WGS) entry which is preliminary data.</text>
</comment>
<reference evidence="1 2" key="1">
    <citation type="submission" date="2020-10" db="EMBL/GenBank/DDBJ databases">
        <title>Connecting structure to function with the recovery of over 1000 high-quality activated sludge metagenome-assembled genomes encoding full-length rRNA genes using long-read sequencing.</title>
        <authorList>
            <person name="Singleton C.M."/>
            <person name="Petriglieri F."/>
            <person name="Kristensen J.M."/>
            <person name="Kirkegaard R.H."/>
            <person name="Michaelsen T.Y."/>
            <person name="Andersen M.H."/>
            <person name="Karst S.M."/>
            <person name="Dueholm M.S."/>
            <person name="Nielsen P.H."/>
            <person name="Albertsen M."/>
        </authorList>
    </citation>
    <scope>NUCLEOTIDE SEQUENCE [LARGE SCALE GENOMIC DNA]</scope>
    <source>
        <strain evidence="1">EsbW_18-Q3-R4-48_BATAC.285</strain>
    </source>
</reference>
<accession>A0A935Q1W0</accession>
<dbReference type="EMBL" id="JADJMH010000017">
    <property type="protein sequence ID" value="MBK7676226.1"/>
    <property type="molecule type" value="Genomic_DNA"/>
</dbReference>
<evidence type="ECO:0000313" key="1">
    <source>
        <dbReference type="EMBL" id="MBK7676226.1"/>
    </source>
</evidence>
<name>A0A935Q1W0_9PROT</name>
<evidence type="ECO:0000313" key="2">
    <source>
        <dbReference type="Proteomes" id="UP000697998"/>
    </source>
</evidence>
<proteinExistence type="predicted"/>
<sequence>MNLSDEMPTKLNIELHQDARDAVLKALWIRQVQLCFAVPHVGDDRDAP</sequence>
<protein>
    <submittedName>
        <fullName evidence="1">Uncharacterized protein</fullName>
    </submittedName>
</protein>
<gene>
    <name evidence="1" type="ORF">IPJ27_16570</name>
</gene>